<sequence length="151" mass="17559">MKYVVAQGVTNENIFEARNVIKKRKTFHVSQMRNELDAFMTAIYEAGGHPAGPIVYSLNNVPYEGNMDIEFFLPLEEEFLEVKGMKFSSYFEINNIIMVTLNHDYEELTKEAYARLLWTLEKNNREQQTPFYHILQTEGTGQVTVLLGYAY</sequence>
<dbReference type="AlphaFoldDB" id="A0A139N594"/>
<dbReference type="Gene3D" id="3.20.80.10">
    <property type="entry name" value="Regulatory factor, effector binding domain"/>
    <property type="match status" value="1"/>
</dbReference>
<reference evidence="1 2" key="1">
    <citation type="submission" date="2016-01" db="EMBL/GenBank/DDBJ databases">
        <title>Highly variable Streptococcus oralis are common among viridans streptococci isolated from primates.</title>
        <authorList>
            <person name="Denapaite D."/>
            <person name="Rieger M."/>
            <person name="Koendgen S."/>
            <person name="Brueckner R."/>
            <person name="Ochigava I."/>
            <person name="Kappeler P."/>
            <person name="Maetz-Rensing K."/>
            <person name="Leendertz F."/>
            <person name="Hakenbeck R."/>
        </authorList>
    </citation>
    <scope>NUCLEOTIDE SEQUENCE [LARGE SCALE GENOMIC DNA]</scope>
    <source>
        <strain evidence="1 2">DD08</strain>
    </source>
</reference>
<evidence type="ECO:0000313" key="1">
    <source>
        <dbReference type="EMBL" id="KXT71170.1"/>
    </source>
</evidence>
<dbReference type="Pfam" id="PF16895">
    <property type="entry name" value="DUF5085"/>
    <property type="match status" value="1"/>
</dbReference>
<dbReference type="InterPro" id="IPR031664">
    <property type="entry name" value="DUF5085"/>
</dbReference>
<organism evidence="1 2">
    <name type="scientific">Streptococcus cristatus</name>
    <dbReference type="NCBI Taxonomy" id="45634"/>
    <lineage>
        <taxon>Bacteria</taxon>
        <taxon>Bacillati</taxon>
        <taxon>Bacillota</taxon>
        <taxon>Bacilli</taxon>
        <taxon>Lactobacillales</taxon>
        <taxon>Streptococcaceae</taxon>
        <taxon>Streptococcus</taxon>
    </lineage>
</organism>
<protein>
    <recommendedName>
        <fullName evidence="3">DUF5085 family protein</fullName>
    </recommendedName>
</protein>
<dbReference type="EMBL" id="LQRD01000010">
    <property type="protein sequence ID" value="KXT71170.1"/>
    <property type="molecule type" value="Genomic_DNA"/>
</dbReference>
<gene>
    <name evidence="1" type="ORF">SCRDD08_00142</name>
</gene>
<dbReference type="RefSeq" id="WP_061421998.1">
    <property type="nucleotide sequence ID" value="NZ_KQ969062.1"/>
</dbReference>
<evidence type="ECO:0008006" key="3">
    <source>
        <dbReference type="Google" id="ProtNLM"/>
    </source>
</evidence>
<dbReference type="Proteomes" id="UP000070377">
    <property type="component" value="Unassembled WGS sequence"/>
</dbReference>
<dbReference type="PATRIC" id="fig|45634.12.peg.150"/>
<accession>A0A139N594</accession>
<proteinExistence type="predicted"/>
<evidence type="ECO:0000313" key="2">
    <source>
        <dbReference type="Proteomes" id="UP000070377"/>
    </source>
</evidence>
<dbReference type="STRING" id="45634.SCRDD08_00142"/>
<comment type="caution">
    <text evidence="1">The sequence shown here is derived from an EMBL/GenBank/DDBJ whole genome shotgun (WGS) entry which is preliminary data.</text>
</comment>
<name>A0A139N594_STRCR</name>
<dbReference type="InterPro" id="IPR011256">
    <property type="entry name" value="Reg_factor_effector_dom_sf"/>
</dbReference>